<protein>
    <recommendedName>
        <fullName evidence="4">HNH nuclease domain-containing protein</fullName>
    </recommendedName>
</protein>
<dbReference type="EMBL" id="JAUEPS010000038">
    <property type="protein sequence ID" value="KAK0449614.1"/>
    <property type="molecule type" value="Genomic_DNA"/>
</dbReference>
<evidence type="ECO:0008006" key="4">
    <source>
        <dbReference type="Google" id="ProtNLM"/>
    </source>
</evidence>
<feature type="region of interest" description="Disordered" evidence="1">
    <location>
        <begin position="138"/>
        <end position="185"/>
    </location>
</feature>
<sequence>MTTRERKQRESTDGIVDMEMTAFLERNDIHIYLGHALIFGFCSNKYVTYRTVLRALTCGVFQFRYPLYRLGLIPYDPSGPLMFPECRGSVDFEQNEYSIADIMPAGCYEIVDEYKKIRLERSDCFLVQTPVRTRSLVTPKAPTEVQKEDIKSLRVSTSDNRTQSAQNGDQGLPSEVQSRARASDAPARTWKVHGKCAFTGQGPALSINSNQPSNVQIMHIWKHSYLDLWREANLEQYCTDPGPATATQPSEHRYLGYHKICSLSNTCAVRCDILNLLDDNELSIDSTNRHLLSFSKGLVDYTEYQYDVRHITRIYQPAPKFWELHFLNCVMAHCICPSIRVDLEEEEERVEGSMGTLQGAASTEEDGGRVDLTGGGFWASKRRRDAHATAMQYFDEESGVFYHEIGAGKDAMEDYIAQSLTIPHPGPLLPPRIANLDDMEFA</sequence>
<keyword evidence="3" id="KW-1185">Reference proteome</keyword>
<evidence type="ECO:0000256" key="1">
    <source>
        <dbReference type="SAM" id="MobiDB-lite"/>
    </source>
</evidence>
<reference evidence="2" key="1">
    <citation type="submission" date="2023-06" db="EMBL/GenBank/DDBJ databases">
        <authorList>
            <consortium name="Lawrence Berkeley National Laboratory"/>
            <person name="Ahrendt S."/>
            <person name="Sahu N."/>
            <person name="Indic B."/>
            <person name="Wong-Bajracharya J."/>
            <person name="Merenyi Z."/>
            <person name="Ke H.-M."/>
            <person name="Monk M."/>
            <person name="Kocsube S."/>
            <person name="Drula E."/>
            <person name="Lipzen A."/>
            <person name="Balint B."/>
            <person name="Henrissat B."/>
            <person name="Andreopoulos B."/>
            <person name="Martin F.M."/>
            <person name="Harder C.B."/>
            <person name="Rigling D."/>
            <person name="Ford K.L."/>
            <person name="Foster G.D."/>
            <person name="Pangilinan J."/>
            <person name="Papanicolaou A."/>
            <person name="Barry K."/>
            <person name="LaButti K."/>
            <person name="Viragh M."/>
            <person name="Koriabine M."/>
            <person name="Yan M."/>
            <person name="Riley R."/>
            <person name="Champramary S."/>
            <person name="Plett K.L."/>
            <person name="Tsai I.J."/>
            <person name="Slot J."/>
            <person name="Sipos G."/>
            <person name="Plett J."/>
            <person name="Nagy L.G."/>
            <person name="Grigoriev I.V."/>
        </authorList>
    </citation>
    <scope>NUCLEOTIDE SEQUENCE</scope>
    <source>
        <strain evidence="2">CCBAS 213</strain>
    </source>
</reference>
<dbReference type="Proteomes" id="UP001175211">
    <property type="component" value="Unassembled WGS sequence"/>
</dbReference>
<comment type="caution">
    <text evidence="2">The sequence shown here is derived from an EMBL/GenBank/DDBJ whole genome shotgun (WGS) entry which is preliminary data.</text>
</comment>
<feature type="compositionally biased region" description="Polar residues" evidence="1">
    <location>
        <begin position="154"/>
        <end position="169"/>
    </location>
</feature>
<gene>
    <name evidence="2" type="ORF">EV420DRAFT_1646937</name>
</gene>
<organism evidence="2 3">
    <name type="scientific">Armillaria tabescens</name>
    <name type="common">Ringless honey mushroom</name>
    <name type="synonym">Agaricus tabescens</name>
    <dbReference type="NCBI Taxonomy" id="1929756"/>
    <lineage>
        <taxon>Eukaryota</taxon>
        <taxon>Fungi</taxon>
        <taxon>Dikarya</taxon>
        <taxon>Basidiomycota</taxon>
        <taxon>Agaricomycotina</taxon>
        <taxon>Agaricomycetes</taxon>
        <taxon>Agaricomycetidae</taxon>
        <taxon>Agaricales</taxon>
        <taxon>Marasmiineae</taxon>
        <taxon>Physalacriaceae</taxon>
        <taxon>Desarmillaria</taxon>
    </lineage>
</organism>
<dbReference type="AlphaFoldDB" id="A0AA39MXE8"/>
<evidence type="ECO:0000313" key="2">
    <source>
        <dbReference type="EMBL" id="KAK0449614.1"/>
    </source>
</evidence>
<dbReference type="GeneID" id="85361526"/>
<accession>A0AA39MXE8</accession>
<dbReference type="RefSeq" id="XP_060326906.1">
    <property type="nucleotide sequence ID" value="XM_060477978.1"/>
</dbReference>
<evidence type="ECO:0000313" key="3">
    <source>
        <dbReference type="Proteomes" id="UP001175211"/>
    </source>
</evidence>
<proteinExistence type="predicted"/>
<name>A0AA39MXE8_ARMTA</name>